<comment type="similarity">
    <text evidence="1">Belongs to the ABC transporter superfamily.</text>
</comment>
<keyword evidence="7" id="KW-1185">Reference proteome</keyword>
<dbReference type="InterPro" id="IPR003593">
    <property type="entry name" value="AAA+_ATPase"/>
</dbReference>
<dbReference type="SUPFAM" id="SSF52540">
    <property type="entry name" value="P-loop containing nucleoside triphosphate hydrolases"/>
    <property type="match status" value="1"/>
</dbReference>
<feature type="domain" description="ABC transporter" evidence="5">
    <location>
        <begin position="53"/>
        <end position="279"/>
    </location>
</feature>
<proteinExistence type="inferred from homology"/>
<dbReference type="PANTHER" id="PTHR43553">
    <property type="entry name" value="HEAVY METAL TRANSPORTER"/>
    <property type="match status" value="1"/>
</dbReference>
<dbReference type="GO" id="GO:0042626">
    <property type="term" value="F:ATPase-coupled transmembrane transporter activity"/>
    <property type="evidence" value="ECO:0007669"/>
    <property type="project" value="TreeGrafter"/>
</dbReference>
<dbReference type="EMBL" id="AP014546">
    <property type="protein sequence ID" value="BBB28130.1"/>
    <property type="molecule type" value="Genomic_DNA"/>
</dbReference>
<dbReference type="Gene3D" id="3.40.50.300">
    <property type="entry name" value="P-loop containing nucleotide triphosphate hydrolases"/>
    <property type="match status" value="1"/>
</dbReference>
<dbReference type="KEGG" id="njp:NEJAP_0171"/>
<sequence length="281" mass="31158">MGGLHFHARQVRLYFRSFFNLVANITVSWFSGKQKTPALTHEAPLYPSLAGNICIEQVDLQRADTPLFQQLSLSWNETRVGLIGNNGSGKSSLVRLLNGLITPEQGRVSVFGYDTVKQAALMPALVGFIFQNPDHQMIFPTVAEELAFGCEQLGQSTQKARASALALLAEQGIESWADRPVTQLSEGQKQRVCILSVLIMKPRLLILDEPFSSLDLPTRRLLLALIHNTDTHVLLISHDFSVYDDFDRLIWVDGGQIKADGLPDEVIRSYIASVDNLSVSL</sequence>
<dbReference type="AlphaFoldDB" id="A0A7R6PPK8"/>
<evidence type="ECO:0000259" key="5">
    <source>
        <dbReference type="PROSITE" id="PS50893"/>
    </source>
</evidence>
<dbReference type="EC" id="3.6.3.-" evidence="6"/>
<keyword evidence="6" id="KW-0378">Hydrolase</keyword>
<dbReference type="GO" id="GO:0043190">
    <property type="term" value="C:ATP-binding cassette (ABC) transporter complex"/>
    <property type="evidence" value="ECO:0007669"/>
    <property type="project" value="TreeGrafter"/>
</dbReference>
<dbReference type="InterPro" id="IPR027417">
    <property type="entry name" value="P-loop_NTPase"/>
</dbReference>
<dbReference type="PANTHER" id="PTHR43553:SF24">
    <property type="entry name" value="ENERGY-COUPLING FACTOR TRANSPORTER ATP-BINDING PROTEIN ECFA1"/>
    <property type="match status" value="1"/>
</dbReference>
<evidence type="ECO:0000256" key="2">
    <source>
        <dbReference type="ARBA" id="ARBA00022448"/>
    </source>
</evidence>
<dbReference type="InterPro" id="IPR015856">
    <property type="entry name" value="ABC_transpr_CbiO/EcfA_su"/>
</dbReference>
<accession>A0A7R6PPK8</accession>
<protein>
    <submittedName>
        <fullName evidence="6">Biotin transport system ATP-binding protein</fullName>
        <ecNumber evidence="6">3.6.3.-</ecNumber>
    </submittedName>
</protein>
<evidence type="ECO:0000313" key="7">
    <source>
        <dbReference type="Proteomes" id="UP000595332"/>
    </source>
</evidence>
<dbReference type="InterPro" id="IPR050095">
    <property type="entry name" value="ECF_ABC_transporter_ATP-bd"/>
</dbReference>
<dbReference type="PROSITE" id="PS50893">
    <property type="entry name" value="ABC_TRANSPORTER_2"/>
    <property type="match status" value="1"/>
</dbReference>
<dbReference type="SMART" id="SM00382">
    <property type="entry name" value="AAA"/>
    <property type="match status" value="1"/>
</dbReference>
<dbReference type="GO" id="GO:0016887">
    <property type="term" value="F:ATP hydrolysis activity"/>
    <property type="evidence" value="ECO:0007669"/>
    <property type="project" value="InterPro"/>
</dbReference>
<organism evidence="6 7">
    <name type="scientific">Neptunomonas japonica JAMM 1380</name>
    <dbReference type="NCBI Taxonomy" id="1441457"/>
    <lineage>
        <taxon>Bacteria</taxon>
        <taxon>Pseudomonadati</taxon>
        <taxon>Pseudomonadota</taxon>
        <taxon>Gammaproteobacteria</taxon>
        <taxon>Oceanospirillales</taxon>
        <taxon>Oceanospirillaceae</taxon>
        <taxon>Neptunomonas</taxon>
    </lineage>
</organism>
<evidence type="ECO:0000256" key="1">
    <source>
        <dbReference type="ARBA" id="ARBA00005417"/>
    </source>
</evidence>
<dbReference type="CDD" id="cd03225">
    <property type="entry name" value="ABC_cobalt_CbiO_domain1"/>
    <property type="match status" value="1"/>
</dbReference>
<keyword evidence="2" id="KW-0813">Transport</keyword>
<dbReference type="GO" id="GO:0005524">
    <property type="term" value="F:ATP binding"/>
    <property type="evidence" value="ECO:0007669"/>
    <property type="project" value="UniProtKB-KW"/>
</dbReference>
<keyword evidence="4 6" id="KW-0067">ATP-binding</keyword>
<reference evidence="6 7" key="1">
    <citation type="journal article" date="2008" name="Int. J. Syst. Evol. Microbiol.">
        <title>Neptunomonas japonica sp. nov., an Osedax japonicus symbiont-like bacterium isolated from sediment adjacent to sperm whale carcasses off Kagoshima, Japan.</title>
        <authorList>
            <person name="Miyazaki M."/>
            <person name="Nogi Y."/>
            <person name="Fujiwara Y."/>
            <person name="Kawato M."/>
            <person name="Kubokawa K."/>
            <person name="Horikoshi K."/>
        </authorList>
    </citation>
    <scope>NUCLEOTIDE SEQUENCE [LARGE SCALE GENOMIC DNA]</scope>
    <source>
        <strain evidence="6 7">JAMM 1380</strain>
    </source>
</reference>
<keyword evidence="3" id="KW-0547">Nucleotide-binding</keyword>
<dbReference type="InterPro" id="IPR003439">
    <property type="entry name" value="ABC_transporter-like_ATP-bd"/>
</dbReference>
<evidence type="ECO:0000256" key="4">
    <source>
        <dbReference type="ARBA" id="ARBA00022840"/>
    </source>
</evidence>
<evidence type="ECO:0000313" key="6">
    <source>
        <dbReference type="EMBL" id="BBB28130.1"/>
    </source>
</evidence>
<dbReference type="Proteomes" id="UP000595332">
    <property type="component" value="Chromosome"/>
</dbReference>
<dbReference type="Pfam" id="PF00005">
    <property type="entry name" value="ABC_tran"/>
    <property type="match status" value="1"/>
</dbReference>
<evidence type="ECO:0000256" key="3">
    <source>
        <dbReference type="ARBA" id="ARBA00022741"/>
    </source>
</evidence>
<gene>
    <name evidence="6" type="ORF">NEJAP_0171</name>
</gene>
<name>A0A7R6PPK8_9GAMM</name>